<dbReference type="AlphaFoldDB" id="A0A8J1TFS8"/>
<feature type="non-terminal residue" evidence="2">
    <location>
        <position position="429"/>
    </location>
</feature>
<comment type="caution">
    <text evidence="2">The sequence shown here is derived from an EMBL/GenBank/DDBJ whole genome shotgun (WGS) entry which is preliminary data.</text>
</comment>
<feature type="region of interest" description="Disordered" evidence="1">
    <location>
        <begin position="203"/>
        <end position="227"/>
    </location>
</feature>
<protein>
    <submittedName>
        <fullName evidence="2">Uncharacterized protein</fullName>
    </submittedName>
</protein>
<evidence type="ECO:0000313" key="3">
    <source>
        <dbReference type="Proteomes" id="UP000749559"/>
    </source>
</evidence>
<name>A0A8J1TFS8_OWEFU</name>
<gene>
    <name evidence="2" type="ORF">OFUS_LOCUS3973</name>
</gene>
<dbReference type="InterPro" id="IPR010998">
    <property type="entry name" value="Integrase_recombinase_N"/>
</dbReference>
<proteinExistence type="predicted"/>
<dbReference type="Proteomes" id="UP000749559">
    <property type="component" value="Unassembled WGS sequence"/>
</dbReference>
<feature type="region of interest" description="Disordered" evidence="1">
    <location>
        <begin position="1"/>
        <end position="30"/>
    </location>
</feature>
<organism evidence="2 3">
    <name type="scientific">Owenia fusiformis</name>
    <name type="common">Polychaete worm</name>
    <dbReference type="NCBI Taxonomy" id="6347"/>
    <lineage>
        <taxon>Eukaryota</taxon>
        <taxon>Metazoa</taxon>
        <taxon>Spiralia</taxon>
        <taxon>Lophotrochozoa</taxon>
        <taxon>Annelida</taxon>
        <taxon>Polychaeta</taxon>
        <taxon>Sedentaria</taxon>
        <taxon>Canalipalpata</taxon>
        <taxon>Sabellida</taxon>
        <taxon>Oweniida</taxon>
        <taxon>Oweniidae</taxon>
        <taxon>Owenia</taxon>
    </lineage>
</organism>
<dbReference type="EMBL" id="CAIIXF020000002">
    <property type="protein sequence ID" value="CAH1776841.1"/>
    <property type="molecule type" value="Genomic_DNA"/>
</dbReference>
<evidence type="ECO:0000313" key="2">
    <source>
        <dbReference type="EMBL" id="CAH1776841.1"/>
    </source>
</evidence>
<dbReference type="Gene3D" id="1.10.150.130">
    <property type="match status" value="1"/>
</dbReference>
<dbReference type="OrthoDB" id="415455at2759"/>
<dbReference type="SUPFAM" id="SSF47823">
    <property type="entry name" value="lambda integrase-like, N-terminal domain"/>
    <property type="match status" value="1"/>
</dbReference>
<keyword evidence="3" id="KW-1185">Reference proteome</keyword>
<accession>A0A8J1TFS8</accession>
<sequence length="429" mass="48122">MESKEVSNKRKRSAGGKVAKPSKSVRAKVKSKKAILLDKLKTKNKKLKKLIKLKKKQINANASESSKETLGYAGFEDDEDSAAEYTTQDVRETRAINADTPQRQQGQAPYLHQVPQSPQTQQYIPGQWPIWGLGSDIPATGSFQTGPTFNPMTGQYPPTQTTTHQHNLQFPQYHMAPPSAPQRPMDSSPNNWAMPNISSGYYAPLPQTRGVQQSGPRGTSHPHARSPKATQLFNNFGQFVNAAHTNNTNDLYARSWRRLVQFGQSINIPIWPLHPAHLAMFIAHLAEEHYAPSSIRTFISAISYVHKVNGQHDPAAHFTIQQGLKGLAKQVPQATRREPLTVNTLNILIQSLYKLILTEEEVRVFRVMFVVAFFSLLRIGEMTGYGDHNLLINSVQELSSKCLVLRFTSYKHSKEAVRVRINPLPSNIF</sequence>
<reference evidence="2" key="1">
    <citation type="submission" date="2022-03" db="EMBL/GenBank/DDBJ databases">
        <authorList>
            <person name="Martin C."/>
        </authorList>
    </citation>
    <scope>NUCLEOTIDE SEQUENCE</scope>
</reference>
<evidence type="ECO:0000256" key="1">
    <source>
        <dbReference type="SAM" id="MobiDB-lite"/>
    </source>
</evidence>